<dbReference type="PROSITE" id="PS50935">
    <property type="entry name" value="SSB"/>
    <property type="match status" value="1"/>
</dbReference>
<evidence type="ECO:0000313" key="3">
    <source>
        <dbReference type="EMBL" id="CAB4798940.1"/>
    </source>
</evidence>
<dbReference type="GO" id="GO:0003697">
    <property type="term" value="F:single-stranded DNA binding"/>
    <property type="evidence" value="ECO:0007669"/>
    <property type="project" value="InterPro"/>
</dbReference>
<feature type="compositionally biased region" description="Basic and acidic residues" evidence="2">
    <location>
        <begin position="9"/>
        <end position="24"/>
    </location>
</feature>
<proteinExistence type="predicted"/>
<evidence type="ECO:0000256" key="2">
    <source>
        <dbReference type="SAM" id="MobiDB-lite"/>
    </source>
</evidence>
<dbReference type="EMBL" id="CAFAAH010000124">
    <property type="protein sequence ID" value="CAB4798940.1"/>
    <property type="molecule type" value="Genomic_DNA"/>
</dbReference>
<evidence type="ECO:0000256" key="1">
    <source>
        <dbReference type="ARBA" id="ARBA00023125"/>
    </source>
</evidence>
<feature type="region of interest" description="Disordered" evidence="2">
    <location>
        <begin position="1"/>
        <end position="30"/>
    </location>
</feature>
<dbReference type="InterPro" id="IPR012340">
    <property type="entry name" value="NA-bd_OB-fold"/>
</dbReference>
<dbReference type="Gene3D" id="2.40.50.140">
    <property type="entry name" value="Nucleic acid-binding proteins"/>
    <property type="match status" value="1"/>
</dbReference>
<keyword evidence="1" id="KW-0238">DNA-binding</keyword>
<dbReference type="AlphaFoldDB" id="A0A6J6XNR7"/>
<protein>
    <submittedName>
        <fullName evidence="3">Unannotated protein</fullName>
    </submittedName>
</protein>
<accession>A0A6J6XNR7</accession>
<name>A0A6J6XNR7_9ZZZZ</name>
<sequence>MPSGTLNEISKKAVEAGKKGKTDNKSNSPAETGLNFAILVGVLSSEVETREIQDRGEVATLQVRVMSPDGAATVPVTMWAPPAWLLAAGEGTPVLVVGKVRRRFWRTPVGTTGSRVDVEATSVTRDGPRQRASLAKRADAILASVALTPLPK</sequence>
<organism evidence="3">
    <name type="scientific">freshwater metagenome</name>
    <dbReference type="NCBI Taxonomy" id="449393"/>
    <lineage>
        <taxon>unclassified sequences</taxon>
        <taxon>metagenomes</taxon>
        <taxon>ecological metagenomes</taxon>
    </lineage>
</organism>
<reference evidence="3" key="1">
    <citation type="submission" date="2020-05" db="EMBL/GenBank/DDBJ databases">
        <authorList>
            <person name="Chiriac C."/>
            <person name="Salcher M."/>
            <person name="Ghai R."/>
            <person name="Kavagutti S V."/>
        </authorList>
    </citation>
    <scope>NUCLEOTIDE SEQUENCE</scope>
</reference>
<dbReference type="InterPro" id="IPR000424">
    <property type="entry name" value="Primosome_PriB/ssb"/>
</dbReference>
<gene>
    <name evidence="3" type="ORF">UFOPK2996_00960</name>
</gene>
<dbReference type="SUPFAM" id="SSF50249">
    <property type="entry name" value="Nucleic acid-binding proteins"/>
    <property type="match status" value="1"/>
</dbReference>